<accession>A0A8H5N3P8</accession>
<comment type="caution">
    <text evidence="2">The sequence shown here is derived from an EMBL/GenBank/DDBJ whole genome shotgun (WGS) entry which is preliminary data.</text>
</comment>
<dbReference type="AlphaFoldDB" id="A0A8H5N3P8"/>
<protein>
    <submittedName>
        <fullName evidence="2">Regulator-Ty1 transposition</fullName>
    </submittedName>
</protein>
<evidence type="ECO:0000313" key="2">
    <source>
        <dbReference type="EMBL" id="KAF5551377.1"/>
    </source>
</evidence>
<proteinExistence type="predicted"/>
<dbReference type="EMBL" id="JAAOAM010000072">
    <property type="protein sequence ID" value="KAF5551377.1"/>
    <property type="molecule type" value="Genomic_DNA"/>
</dbReference>
<evidence type="ECO:0000313" key="3">
    <source>
        <dbReference type="Proteomes" id="UP000522262"/>
    </source>
</evidence>
<organism evidence="2 3">
    <name type="scientific">Fusarium mexicanum</name>
    <dbReference type="NCBI Taxonomy" id="751941"/>
    <lineage>
        <taxon>Eukaryota</taxon>
        <taxon>Fungi</taxon>
        <taxon>Dikarya</taxon>
        <taxon>Ascomycota</taxon>
        <taxon>Pezizomycotina</taxon>
        <taxon>Sordariomycetes</taxon>
        <taxon>Hypocreomycetidae</taxon>
        <taxon>Hypocreales</taxon>
        <taxon>Nectriaceae</taxon>
        <taxon>Fusarium</taxon>
        <taxon>Fusarium fujikuroi species complex</taxon>
    </lineage>
</organism>
<sequence>MLSPTILVAFSTVVLATVKVQDPSDIIPASDWASDNALIADYNAPFPANGQPEDLVGVHDIKDKSVSVDHVTWHATKNDTSVVLVSKNADFAASYSTFVKSGYYSNLNWASFYGFNAAVNVVSFLPNPGSLEGVLRTQLTFCSTKANKSVAVLDHVNITVHNGAANVYSYGTDTVVNVTNSWLYSSGPVSHGLYASGNGTIHAKNLQHYSGGHRSSAFSGDSPAGYIYVEDSVSRVRGIGSATYYALGEIHATNVVSVSEQGPVVFSDGKQKIYLKDCSAQAGLLGGIVLFSSSVRRAGAVLDLEDTTITTTGKTMPGLWFGNVIADARLKSVQLNTASGILAVANMSQITQDFNYYGGYIDNPSMEPAKVSLKVLESSLSGDLVAYNKSSISLSLGQHSSWKGAARVGYKSASFGVSLDASSKWTLTADTTLQNFTNSDTSNNNIQSRGYNIYYNSSASANKWLKSRTIKLSGGGKLEPIKSRMGY</sequence>
<feature type="signal peptide" evidence="1">
    <location>
        <begin position="1"/>
        <end position="16"/>
    </location>
</feature>
<gene>
    <name evidence="2" type="ORF">FMEXI_3495</name>
</gene>
<feature type="chain" id="PRO_5034256191" evidence="1">
    <location>
        <begin position="17"/>
        <end position="487"/>
    </location>
</feature>
<keyword evidence="3" id="KW-1185">Reference proteome</keyword>
<dbReference type="Proteomes" id="UP000522262">
    <property type="component" value="Unassembled WGS sequence"/>
</dbReference>
<keyword evidence="1" id="KW-0732">Signal</keyword>
<name>A0A8H5N3P8_9HYPO</name>
<evidence type="ECO:0000256" key="1">
    <source>
        <dbReference type="SAM" id="SignalP"/>
    </source>
</evidence>
<reference evidence="2 3" key="1">
    <citation type="submission" date="2020-05" db="EMBL/GenBank/DDBJ databases">
        <title>Identification and distribution of gene clusters putatively required for synthesis of sphingolipid metabolism inhibitors in phylogenetically diverse species of the filamentous fungus Fusarium.</title>
        <authorList>
            <person name="Kim H.-S."/>
            <person name="Busman M."/>
            <person name="Brown D.W."/>
            <person name="Divon H."/>
            <person name="Uhlig S."/>
            <person name="Proctor R.H."/>
        </authorList>
    </citation>
    <scope>NUCLEOTIDE SEQUENCE [LARGE SCALE GENOMIC DNA]</scope>
    <source>
        <strain evidence="2 3">NRRL 53147</strain>
    </source>
</reference>